<accession>K6E1B8</accession>
<comment type="caution">
    <text evidence="3">The sequence shown here is derived from an EMBL/GenBank/DDBJ whole genome shotgun (WGS) entry which is preliminary data.</text>
</comment>
<dbReference type="Gene3D" id="3.40.190.170">
    <property type="entry name" value="Bacterial extracellular solute-binding protein, family 7"/>
    <property type="match status" value="1"/>
</dbReference>
<dbReference type="PROSITE" id="PS51257">
    <property type="entry name" value="PROKAR_LIPOPROTEIN"/>
    <property type="match status" value="1"/>
</dbReference>
<proteinExistence type="predicted"/>
<reference evidence="3 4" key="1">
    <citation type="journal article" date="2012" name="Front. Microbiol.">
        <title>Redundancy and modularity in membrane-associated dissimilatory nitrate reduction in Bacillus.</title>
        <authorList>
            <person name="Heylen K."/>
            <person name="Keltjens J."/>
        </authorList>
    </citation>
    <scope>NUCLEOTIDE SEQUENCE [LARGE SCALE GENOMIC DNA]</scope>
    <source>
        <strain evidence="4">LMG 21833T</strain>
    </source>
</reference>
<evidence type="ECO:0000313" key="3">
    <source>
        <dbReference type="EMBL" id="EKN66966.1"/>
    </source>
</evidence>
<evidence type="ECO:0000256" key="2">
    <source>
        <dbReference type="SAM" id="SignalP"/>
    </source>
</evidence>
<dbReference type="PANTHER" id="PTHR33376">
    <property type="match status" value="1"/>
</dbReference>
<dbReference type="PANTHER" id="PTHR33376:SF15">
    <property type="entry name" value="BLL6794 PROTEIN"/>
    <property type="match status" value="1"/>
</dbReference>
<dbReference type="InterPro" id="IPR018389">
    <property type="entry name" value="DctP_fam"/>
</dbReference>
<evidence type="ECO:0000256" key="1">
    <source>
        <dbReference type="ARBA" id="ARBA00022729"/>
    </source>
</evidence>
<dbReference type="NCBIfam" id="NF037995">
    <property type="entry name" value="TRAP_S1"/>
    <property type="match status" value="1"/>
</dbReference>
<dbReference type="GO" id="GO:0055085">
    <property type="term" value="P:transmembrane transport"/>
    <property type="evidence" value="ECO:0007669"/>
    <property type="project" value="InterPro"/>
</dbReference>
<dbReference type="RefSeq" id="WP_007085758.1">
    <property type="nucleotide sequence ID" value="NZ_AJLS01000097.1"/>
</dbReference>
<dbReference type="EMBL" id="AJLS01000097">
    <property type="protein sequence ID" value="EKN66966.1"/>
    <property type="molecule type" value="Genomic_DNA"/>
</dbReference>
<dbReference type="InterPro" id="IPR038404">
    <property type="entry name" value="TRAP_DctP_sf"/>
</dbReference>
<dbReference type="CDD" id="cd13601">
    <property type="entry name" value="PBP2_TRAP_DctP1_3_4_like"/>
    <property type="match status" value="1"/>
</dbReference>
<protein>
    <submittedName>
        <fullName evidence="3">Family 7 extracellular solute-binding protein</fullName>
    </submittedName>
</protein>
<keyword evidence="4" id="KW-1185">Reference proteome</keyword>
<dbReference type="PATRIC" id="fig|1117379.3.peg.2847"/>
<dbReference type="Pfam" id="PF03480">
    <property type="entry name" value="DctP"/>
    <property type="match status" value="1"/>
</dbReference>
<sequence>MGKFFSKVLLVFLTAFLALAMAACGNSAKTQGESSSKGKSSKKEGEQIVIKIADSFPASHLIPKTGTLPWIKRIEELGKGKIKIEYYPAEQLGKAASLLDAAKNRVADITYVGPLYVNDKMPLSGVTGNPGLVKDAVSGSKAFDKLIKEDLYELEFKPNGVRPLWGGTTNPYQIVNSVHKVTKPADFKGLKIRTSGGLQEEMMESLGSTPVSIPGPEIFSAWDRGTIDGTLLSFFSWPGYQTDKVAKFSSKNAQLSAFGITYVVNEKAWNSWPEDVQKAITQASDEIVEKFGHAIIDEEAILEEQYRKAGVEIYDIPEADLEKLNEELEPFNKKWAKDLDAKGQPGTKILEKFRQYNKEFQNK</sequence>
<feature type="signal peptide" evidence="2">
    <location>
        <begin position="1"/>
        <end position="22"/>
    </location>
</feature>
<name>K6E1B8_9BACI</name>
<gene>
    <name evidence="3" type="ORF">BABA_13797</name>
</gene>
<dbReference type="STRING" id="1117379.BABA_13797"/>
<organism evidence="3 4">
    <name type="scientific">Neobacillus bataviensis LMG 21833</name>
    <dbReference type="NCBI Taxonomy" id="1117379"/>
    <lineage>
        <taxon>Bacteria</taxon>
        <taxon>Bacillati</taxon>
        <taxon>Bacillota</taxon>
        <taxon>Bacilli</taxon>
        <taxon>Bacillales</taxon>
        <taxon>Bacillaceae</taxon>
        <taxon>Neobacillus</taxon>
    </lineage>
</organism>
<evidence type="ECO:0000313" key="4">
    <source>
        <dbReference type="Proteomes" id="UP000006316"/>
    </source>
</evidence>
<dbReference type="OrthoDB" id="1646at2"/>
<keyword evidence="1 2" id="KW-0732">Signal</keyword>
<feature type="chain" id="PRO_5038977674" evidence="2">
    <location>
        <begin position="23"/>
        <end position="363"/>
    </location>
</feature>
<dbReference type="eggNOG" id="COG1638">
    <property type="taxonomic scope" value="Bacteria"/>
</dbReference>
<dbReference type="AlphaFoldDB" id="K6E1B8"/>
<dbReference type="Proteomes" id="UP000006316">
    <property type="component" value="Unassembled WGS sequence"/>
</dbReference>